<evidence type="ECO:0000259" key="12">
    <source>
        <dbReference type="PROSITE" id="PS51721"/>
    </source>
</evidence>
<reference evidence="13 14" key="1">
    <citation type="submission" date="2018-07" db="EMBL/GenBank/DDBJ databases">
        <title>Genome sequences of six Lactobacillus spp. isolated from bumble bee guts.</title>
        <authorList>
            <person name="Motta E.V.S."/>
            <person name="Moran N.A."/>
        </authorList>
    </citation>
    <scope>NUCLEOTIDE SEQUENCE [LARGE SCALE GENOMIC DNA]</scope>
    <source>
        <strain evidence="13 14">BI-1.1</strain>
    </source>
</reference>
<sequence>MQTGKIIKSNSGFYDVQTANQEIIRTRARGNFRQKKIKPIVGDWVEFENDYLLKIKPRKNEVVRPLIANVDQALVVITAVEPQFSTNLLDRFLVVLTAQKIKPLIYLSKIDLTPKQQQTQLIEQLKYYQSCGYQVFISNEVKQNPQSLIAALDNKETVLAGQTGAGKSTLLNHLIPNLNLETGSISTSLNRGKHTTRMVTLYSFHKGLIADTPGFSSLTLQNITRENLPQLFPDFVSLKDKCKYRSCVHLNEPDCAVKQAVDSGKIMNSRYLNYCQFQAEIAQERPVYLKTDKRSKKNNG</sequence>
<dbReference type="PROSITE" id="PS50936">
    <property type="entry name" value="ENGC_GTPASE"/>
    <property type="match status" value="1"/>
</dbReference>
<comment type="cofactor">
    <cofactor evidence="10">
        <name>Zn(2+)</name>
        <dbReference type="ChEBI" id="CHEBI:29105"/>
    </cofactor>
    <text evidence="10">Binds 1 zinc ion per subunit.</text>
</comment>
<feature type="binding site" evidence="10">
    <location>
        <position position="247"/>
    </location>
    <ligand>
        <name>Zn(2+)</name>
        <dbReference type="ChEBI" id="CHEBI:29105"/>
    </ligand>
</feature>
<keyword evidence="5 10" id="KW-0547">Nucleotide-binding</keyword>
<dbReference type="GO" id="GO:0046872">
    <property type="term" value="F:metal ion binding"/>
    <property type="evidence" value="ECO:0007669"/>
    <property type="project" value="UniProtKB-KW"/>
</dbReference>
<comment type="similarity">
    <text evidence="10">Belongs to the TRAFAC class YlqF/YawG GTPase family. RsgA subfamily.</text>
</comment>
<evidence type="ECO:0000256" key="4">
    <source>
        <dbReference type="ARBA" id="ARBA00022730"/>
    </source>
</evidence>
<dbReference type="GO" id="GO:0005525">
    <property type="term" value="F:GTP binding"/>
    <property type="evidence" value="ECO:0007669"/>
    <property type="project" value="UniProtKB-UniRule"/>
</dbReference>
<evidence type="ECO:0000313" key="14">
    <source>
        <dbReference type="Proteomes" id="UP000284109"/>
    </source>
</evidence>
<dbReference type="Proteomes" id="UP000284109">
    <property type="component" value="Unassembled WGS sequence"/>
</dbReference>
<comment type="caution">
    <text evidence="13">The sequence shown here is derived from an EMBL/GenBank/DDBJ whole genome shotgun (WGS) entry which is preliminary data.</text>
</comment>
<keyword evidence="4 10" id="KW-0699">rRNA-binding</keyword>
<dbReference type="GO" id="GO:0042274">
    <property type="term" value="P:ribosomal small subunit biogenesis"/>
    <property type="evidence" value="ECO:0007669"/>
    <property type="project" value="UniProtKB-UniRule"/>
</dbReference>
<dbReference type="Gene3D" id="1.10.40.50">
    <property type="entry name" value="Probable gtpase engc, domain 3"/>
    <property type="match status" value="1"/>
</dbReference>
<evidence type="ECO:0000256" key="9">
    <source>
        <dbReference type="ARBA" id="ARBA00023134"/>
    </source>
</evidence>
<evidence type="ECO:0000256" key="6">
    <source>
        <dbReference type="ARBA" id="ARBA00022801"/>
    </source>
</evidence>
<proteinExistence type="inferred from homology"/>
<evidence type="ECO:0000259" key="11">
    <source>
        <dbReference type="PROSITE" id="PS50936"/>
    </source>
</evidence>
<gene>
    <name evidence="10 13" type="primary">rsgA</name>
    <name evidence="13" type="ORF">DS831_05625</name>
</gene>
<protein>
    <recommendedName>
        <fullName evidence="10">Small ribosomal subunit biogenesis GTPase RsgA</fullName>
        <ecNumber evidence="10">3.6.1.-</ecNumber>
    </recommendedName>
</protein>
<feature type="domain" description="CP-type G" evidence="12">
    <location>
        <begin position="59"/>
        <end position="218"/>
    </location>
</feature>
<dbReference type="InterPro" id="IPR031944">
    <property type="entry name" value="RsgA_N"/>
</dbReference>
<name>A0A3R6YL81_9LACO</name>
<dbReference type="EC" id="3.6.1.-" evidence="10"/>
<organism evidence="13 14">
    <name type="scientific">Bombilactobacillus bombi</name>
    <dbReference type="NCBI Taxonomy" id="1303590"/>
    <lineage>
        <taxon>Bacteria</taxon>
        <taxon>Bacillati</taxon>
        <taxon>Bacillota</taxon>
        <taxon>Bacilli</taxon>
        <taxon>Lactobacillales</taxon>
        <taxon>Lactobacillaceae</taxon>
        <taxon>Bombilactobacillus</taxon>
    </lineage>
</organism>
<dbReference type="OrthoDB" id="9809485at2"/>
<dbReference type="InterPro" id="IPR030378">
    <property type="entry name" value="G_CP_dom"/>
</dbReference>
<dbReference type="RefSeq" id="WP_118901197.1">
    <property type="nucleotide sequence ID" value="NZ_QOCR01000004.1"/>
</dbReference>
<feature type="binding site" evidence="10">
    <location>
        <position position="255"/>
    </location>
    <ligand>
        <name>Zn(2+)</name>
        <dbReference type="ChEBI" id="CHEBI:29105"/>
    </ligand>
</feature>
<dbReference type="InterPro" id="IPR012340">
    <property type="entry name" value="NA-bd_OB-fold"/>
</dbReference>
<evidence type="ECO:0000313" key="13">
    <source>
        <dbReference type="EMBL" id="RHW49642.1"/>
    </source>
</evidence>
<evidence type="ECO:0000256" key="2">
    <source>
        <dbReference type="ARBA" id="ARBA00022517"/>
    </source>
</evidence>
<dbReference type="NCBIfam" id="TIGR00157">
    <property type="entry name" value="ribosome small subunit-dependent GTPase A"/>
    <property type="match status" value="1"/>
</dbReference>
<keyword evidence="8 10" id="KW-0694">RNA-binding</keyword>
<dbReference type="EMBL" id="QOCR01000004">
    <property type="protein sequence ID" value="RHW49642.1"/>
    <property type="molecule type" value="Genomic_DNA"/>
</dbReference>
<keyword evidence="14" id="KW-1185">Reference proteome</keyword>
<dbReference type="PANTHER" id="PTHR32120">
    <property type="entry name" value="SMALL RIBOSOMAL SUBUNIT BIOGENESIS GTPASE RSGA"/>
    <property type="match status" value="1"/>
</dbReference>
<feature type="binding site" evidence="10">
    <location>
        <position position="242"/>
    </location>
    <ligand>
        <name>Zn(2+)</name>
        <dbReference type="ChEBI" id="CHEBI:29105"/>
    </ligand>
</feature>
<dbReference type="GO" id="GO:0003924">
    <property type="term" value="F:GTPase activity"/>
    <property type="evidence" value="ECO:0007669"/>
    <property type="project" value="UniProtKB-UniRule"/>
</dbReference>
<dbReference type="SUPFAM" id="SSF50249">
    <property type="entry name" value="Nucleic acid-binding proteins"/>
    <property type="match status" value="1"/>
</dbReference>
<feature type="binding site" evidence="10">
    <location>
        <begin position="108"/>
        <end position="111"/>
    </location>
    <ligand>
        <name>GTP</name>
        <dbReference type="ChEBI" id="CHEBI:37565"/>
    </ligand>
</feature>
<keyword evidence="2 10" id="KW-0690">Ribosome biogenesis</keyword>
<dbReference type="Gene3D" id="2.40.50.140">
    <property type="entry name" value="Nucleic acid-binding proteins"/>
    <property type="match status" value="1"/>
</dbReference>
<comment type="subunit">
    <text evidence="10">Monomer. Associates with 30S ribosomal subunit, binds 16S rRNA.</text>
</comment>
<dbReference type="InterPro" id="IPR010914">
    <property type="entry name" value="RsgA_GTPase_dom"/>
</dbReference>
<keyword evidence="6 10" id="KW-0378">Hydrolase</keyword>
<dbReference type="AlphaFoldDB" id="A0A3R6YL81"/>
<dbReference type="PROSITE" id="PS51721">
    <property type="entry name" value="G_CP"/>
    <property type="match status" value="1"/>
</dbReference>
<evidence type="ECO:0000256" key="7">
    <source>
        <dbReference type="ARBA" id="ARBA00022833"/>
    </source>
</evidence>
<keyword evidence="3 10" id="KW-0479">Metal-binding</keyword>
<keyword evidence="7 10" id="KW-0862">Zinc</keyword>
<comment type="function">
    <text evidence="10">One of several proteins that assist in the late maturation steps of the functional core of the 30S ribosomal subunit. Helps release RbfA from mature subunits. May play a role in the assembly of ribosomal proteins into the subunit. Circularly permuted GTPase that catalyzes slow GTP hydrolysis, GTPase activity is stimulated by the 30S ribosomal subunit.</text>
</comment>
<dbReference type="PANTHER" id="PTHR32120:SF11">
    <property type="entry name" value="SMALL RIBOSOMAL SUBUNIT BIOGENESIS GTPASE RSGA 1, MITOCHONDRIAL-RELATED"/>
    <property type="match status" value="1"/>
</dbReference>
<keyword evidence="9 10" id="KW-0342">GTP-binding</keyword>
<evidence type="ECO:0000256" key="5">
    <source>
        <dbReference type="ARBA" id="ARBA00022741"/>
    </source>
</evidence>
<evidence type="ECO:0000256" key="1">
    <source>
        <dbReference type="ARBA" id="ARBA00022490"/>
    </source>
</evidence>
<dbReference type="InterPro" id="IPR004881">
    <property type="entry name" value="Ribosome_biogen_GTPase_RsgA"/>
</dbReference>
<dbReference type="InterPro" id="IPR027417">
    <property type="entry name" value="P-loop_NTPase"/>
</dbReference>
<dbReference type="CDD" id="cd04466">
    <property type="entry name" value="S1_YloQ_GTPase"/>
    <property type="match status" value="1"/>
</dbReference>
<dbReference type="Pfam" id="PF03193">
    <property type="entry name" value="RsgA_GTPase"/>
    <property type="match status" value="1"/>
</dbReference>
<evidence type="ECO:0000256" key="10">
    <source>
        <dbReference type="HAMAP-Rule" id="MF_01820"/>
    </source>
</evidence>
<accession>A0A3R6YL81</accession>
<evidence type="ECO:0000256" key="8">
    <source>
        <dbReference type="ARBA" id="ARBA00022884"/>
    </source>
</evidence>
<evidence type="ECO:0000256" key="3">
    <source>
        <dbReference type="ARBA" id="ARBA00022723"/>
    </source>
</evidence>
<feature type="binding site" evidence="10">
    <location>
        <position position="249"/>
    </location>
    <ligand>
        <name>Zn(2+)</name>
        <dbReference type="ChEBI" id="CHEBI:29105"/>
    </ligand>
</feature>
<dbReference type="CDD" id="cd01854">
    <property type="entry name" value="YjeQ_EngC"/>
    <property type="match status" value="1"/>
</dbReference>
<dbReference type="GO" id="GO:0019843">
    <property type="term" value="F:rRNA binding"/>
    <property type="evidence" value="ECO:0007669"/>
    <property type="project" value="UniProtKB-KW"/>
</dbReference>
<feature type="binding site" evidence="10">
    <location>
        <begin position="161"/>
        <end position="169"/>
    </location>
    <ligand>
        <name>GTP</name>
        <dbReference type="ChEBI" id="CHEBI:37565"/>
    </ligand>
</feature>
<feature type="domain" description="EngC GTPase" evidence="11">
    <location>
        <begin position="68"/>
        <end position="216"/>
    </location>
</feature>
<keyword evidence="1 10" id="KW-0963">Cytoplasm</keyword>
<dbReference type="SUPFAM" id="SSF52540">
    <property type="entry name" value="P-loop containing nucleoside triphosphate hydrolases"/>
    <property type="match status" value="1"/>
</dbReference>
<dbReference type="HAMAP" id="MF_01820">
    <property type="entry name" value="GTPase_RsgA"/>
    <property type="match status" value="1"/>
</dbReference>
<dbReference type="Gene3D" id="3.40.50.300">
    <property type="entry name" value="P-loop containing nucleotide triphosphate hydrolases"/>
    <property type="match status" value="1"/>
</dbReference>
<dbReference type="GO" id="GO:0005737">
    <property type="term" value="C:cytoplasm"/>
    <property type="evidence" value="ECO:0007669"/>
    <property type="project" value="UniProtKB-SubCell"/>
</dbReference>
<dbReference type="Pfam" id="PF16745">
    <property type="entry name" value="RsgA_N"/>
    <property type="match status" value="1"/>
</dbReference>
<comment type="subcellular location">
    <subcellularLocation>
        <location evidence="10">Cytoplasm</location>
    </subcellularLocation>
</comment>